<dbReference type="Proteomes" id="UP001056756">
    <property type="component" value="Chromosome"/>
</dbReference>
<name>A0A9J6ZHZ8_9BACL</name>
<dbReference type="KEGG" id="plig:NAG76_05840"/>
<dbReference type="InterPro" id="IPR046341">
    <property type="entry name" value="SET_dom_sf"/>
</dbReference>
<evidence type="ECO:0000259" key="1">
    <source>
        <dbReference type="PROSITE" id="PS50280"/>
    </source>
</evidence>
<proteinExistence type="predicted"/>
<reference evidence="2" key="1">
    <citation type="submission" date="2022-05" db="EMBL/GenBank/DDBJ databases">
        <title>Novel bacterial taxa in a minimal lignocellulolytic consortium and its capacity to transform plastics disclosed by genome-resolved metagenomics.</title>
        <authorList>
            <person name="Rodriguez C.A.D."/>
            <person name="Diaz-Garcia L."/>
            <person name="Herrera K."/>
            <person name="Tarazona N.A."/>
            <person name="Sproer C."/>
            <person name="Overmann J."/>
            <person name="Jimenez D.J."/>
        </authorList>
    </citation>
    <scope>NUCLEOTIDE SEQUENCE</scope>
    <source>
        <strain evidence="2">MAG5</strain>
    </source>
</reference>
<dbReference type="Gene3D" id="2.170.270.10">
    <property type="entry name" value="SET domain"/>
    <property type="match status" value="1"/>
</dbReference>
<sequence length="201" mass="23345">MIHPDTEIRFVSDEIGVGVFATKLIPKGTIVWIKDKLEMILTVEYIESLHNLQKEYIYKYSYLDTDGLYLLHWDHAKYMNHSFNPNCVDTAYDFQLASRDIQPGDQLTCDYGVLGDDEEFECIPEEGSSRTKVMANDYVICYAEWDEMAKTTFEYFNTVEQPLKYLIKEKYIDKVIAVANGNEPLDSILTLFIDSEDKDEN</sequence>
<organism evidence="2 3">
    <name type="scientific">Candidatus Pristimantibacillus lignocellulolyticus</name>
    <dbReference type="NCBI Taxonomy" id="2994561"/>
    <lineage>
        <taxon>Bacteria</taxon>
        <taxon>Bacillati</taxon>
        <taxon>Bacillota</taxon>
        <taxon>Bacilli</taxon>
        <taxon>Bacillales</taxon>
        <taxon>Paenibacillaceae</taxon>
        <taxon>Candidatus Pristimantibacillus</taxon>
    </lineage>
</organism>
<dbReference type="AlphaFoldDB" id="A0A9J6ZHZ8"/>
<dbReference type="Pfam" id="PF00856">
    <property type="entry name" value="SET"/>
    <property type="match status" value="1"/>
</dbReference>
<protein>
    <submittedName>
        <fullName evidence="2">SET domain-containing protein</fullName>
    </submittedName>
</protein>
<evidence type="ECO:0000313" key="3">
    <source>
        <dbReference type="Proteomes" id="UP001056756"/>
    </source>
</evidence>
<dbReference type="EMBL" id="CP097899">
    <property type="protein sequence ID" value="URN95766.1"/>
    <property type="molecule type" value="Genomic_DNA"/>
</dbReference>
<accession>A0A9J6ZHZ8</accession>
<gene>
    <name evidence="2" type="ORF">NAG76_05840</name>
</gene>
<feature type="domain" description="SET" evidence="1">
    <location>
        <begin position="4"/>
        <end position="112"/>
    </location>
</feature>
<dbReference type="CDD" id="cd08161">
    <property type="entry name" value="SET"/>
    <property type="match status" value="1"/>
</dbReference>
<dbReference type="SUPFAM" id="SSF82199">
    <property type="entry name" value="SET domain"/>
    <property type="match status" value="1"/>
</dbReference>
<dbReference type="InterPro" id="IPR001214">
    <property type="entry name" value="SET_dom"/>
</dbReference>
<dbReference type="PROSITE" id="PS50280">
    <property type="entry name" value="SET"/>
    <property type="match status" value="1"/>
</dbReference>
<dbReference type="SMART" id="SM00317">
    <property type="entry name" value="SET"/>
    <property type="match status" value="1"/>
</dbReference>
<evidence type="ECO:0000313" key="2">
    <source>
        <dbReference type="EMBL" id="URN95766.1"/>
    </source>
</evidence>